<feature type="chain" id="PRO_5003394654" evidence="1">
    <location>
        <begin position="26"/>
        <end position="152"/>
    </location>
</feature>
<proteinExistence type="predicted"/>
<organism evidence="2 3">
    <name type="scientific">Trypanosoma congolense (strain IL3000)</name>
    <dbReference type="NCBI Taxonomy" id="1068625"/>
    <lineage>
        <taxon>Eukaryota</taxon>
        <taxon>Discoba</taxon>
        <taxon>Euglenozoa</taxon>
        <taxon>Kinetoplastea</taxon>
        <taxon>Metakinetoplastina</taxon>
        <taxon>Trypanosomatida</taxon>
        <taxon>Trypanosomatidae</taxon>
        <taxon>Trypanosoma</taxon>
        <taxon>Nannomonas</taxon>
    </lineage>
</organism>
<dbReference type="AlphaFoldDB" id="F9WBL9"/>
<reference evidence="2 3" key="2">
    <citation type="journal article" date="2012" name="Proc. Natl. Acad. Sci. U.S.A.">
        <title>Antigenic diversity is generated by distinct evolutionary mechanisms in African trypanosome species.</title>
        <authorList>
            <person name="Jackson A.P."/>
            <person name="Berry A."/>
            <person name="Aslett M."/>
            <person name="Allison H.C."/>
            <person name="Burton P."/>
            <person name="Vavrova-Anderson J."/>
            <person name="Brown R."/>
            <person name="Browne H."/>
            <person name="Corton N."/>
            <person name="Hauser H."/>
            <person name="Gamble J."/>
            <person name="Gilderthorp R."/>
            <person name="Marcello L."/>
            <person name="McQuillan J."/>
            <person name="Otto T.D."/>
            <person name="Quail M.A."/>
            <person name="Sanders M.J."/>
            <person name="van Tonder A."/>
            <person name="Ginger M.L."/>
            <person name="Field M.C."/>
            <person name="Barry J.D."/>
            <person name="Hertz-Fowler C."/>
            <person name="Berriman M."/>
        </authorList>
    </citation>
    <scope>NUCLEOTIDE SEQUENCE [LARGE SCALE GENOMIC DNA]</scope>
    <source>
        <strain evidence="2 3">IL3000</strain>
    </source>
</reference>
<reference evidence="3" key="1">
    <citation type="submission" date="2011-07" db="EMBL/GenBank/DDBJ databases">
        <title>Divergent evolution of antigenic variation in African trypanosomes.</title>
        <authorList>
            <person name="Jackson A.P."/>
            <person name="Berry A."/>
            <person name="Allison H.C."/>
            <person name="Burton P."/>
            <person name="Anderson J."/>
            <person name="Aslett M."/>
            <person name="Brown R."/>
            <person name="Corton N."/>
            <person name="Harris D."/>
            <person name="Hauser H."/>
            <person name="Gamble J."/>
            <person name="Gilderthorp R."/>
            <person name="McQuillan J."/>
            <person name="Quail M.A."/>
            <person name="Sanders M."/>
            <person name="Van Tonder A."/>
            <person name="Ginger M.L."/>
            <person name="Donelson J.E."/>
            <person name="Field M.C."/>
            <person name="Barry J.D."/>
            <person name="Berriman M."/>
            <person name="Hertz-Fowler C."/>
        </authorList>
    </citation>
    <scope>NUCLEOTIDE SEQUENCE [LARGE SCALE GENOMIC DNA]</scope>
    <source>
        <strain evidence="3">IL3000</strain>
    </source>
</reference>
<gene>
    <name evidence="2" type="ORF">TCIL3000_0_52510</name>
</gene>
<evidence type="ECO:0000313" key="3">
    <source>
        <dbReference type="Proteomes" id="UP000000702"/>
    </source>
</evidence>
<keyword evidence="3" id="KW-1185">Reference proteome</keyword>
<accession>F9WBL9</accession>
<dbReference type="EMBL" id="CAEQ01001597">
    <property type="protein sequence ID" value="CCD14652.1"/>
    <property type="molecule type" value="Genomic_DNA"/>
</dbReference>
<protein>
    <submittedName>
        <fullName evidence="2">WGS project CAEQ00000000 data, annotated contig 2120</fullName>
    </submittedName>
</protein>
<dbReference type="Proteomes" id="UP000000702">
    <property type="component" value="Unassembled WGS sequence"/>
</dbReference>
<sequence>MWKEFTDAYEILLHLFFFFVHDVTTYFPPEEAQFDNFGLMPLPLHCKIRLSALAPHFCRCCSLLGGFFFLFPTSDPRVVLELNRVREGNGVPTRSPTDTQPPLPPSTTIFCSAMCVLSCRDFCCCCSSPECAVIVADGVLFAVPVNVSFLSF</sequence>
<evidence type="ECO:0000313" key="2">
    <source>
        <dbReference type="EMBL" id="CCD14652.1"/>
    </source>
</evidence>
<name>F9WBL9_TRYCI</name>
<keyword evidence="1" id="KW-0732">Signal</keyword>
<evidence type="ECO:0000256" key="1">
    <source>
        <dbReference type="SAM" id="SignalP"/>
    </source>
</evidence>
<feature type="signal peptide" evidence="1">
    <location>
        <begin position="1"/>
        <end position="25"/>
    </location>
</feature>
<comment type="caution">
    <text evidence="2">The sequence shown here is derived from an EMBL/GenBank/DDBJ whole genome shotgun (WGS) entry which is preliminary data.</text>
</comment>
<dbReference type="VEuPathDB" id="TriTrypDB:TcIL3000_0_52510"/>